<dbReference type="PANTHER" id="PTHR45947">
    <property type="entry name" value="SULFOQUINOVOSYL TRANSFERASE SQD2"/>
    <property type="match status" value="1"/>
</dbReference>
<dbReference type="GeneID" id="31499999"/>
<accession>A0AA37I0G2</accession>
<dbReference type="InterPro" id="IPR001296">
    <property type="entry name" value="Glyco_trans_1"/>
</dbReference>
<dbReference type="Proteomes" id="UP000887097">
    <property type="component" value="Unassembled WGS sequence"/>
</dbReference>
<dbReference type="AlphaFoldDB" id="A0AA37I0G2"/>
<sequence>MKPIKIAISVNKCDSGGQKSLVMAYLRNFDPERIKFDLIVDADSNSIPYKEVEELGGGLYVIPPYQKILAHMKVLRKLFKENKYDVLYAANNTMNLFPLAVAYYSGIKVRVSESLTMASPLEKKKTAMKTVLKKFSHLFCNYFMANGKDCGIYQFGKKAYDEGKISIFLTPVDATANTFDAELRNVTRMKFGWEDKVVFGFIGRFAAQKNPLFLIEIFREICELQENSHFVIIGAGALEQRMLEKIEKYGFKEKVSWLGRREDIKQFYNAFDAFLLPSIYEGLPVVGIESQASGLPVFFSDAVTREACVAELGHFISLKKTAREWAEIVVGETKKAMSIRHGREQDLKDAGFDAVSETARLTEYFENAVEEQKR</sequence>
<feature type="domain" description="Glycosyl transferase family 1" evidence="1">
    <location>
        <begin position="190"/>
        <end position="302"/>
    </location>
</feature>
<dbReference type="RefSeq" id="WP_013064620.1">
    <property type="nucleotide sequence ID" value="NZ_BPTT01000001.1"/>
</dbReference>
<dbReference type="SUPFAM" id="SSF53756">
    <property type="entry name" value="UDP-Glycosyltransferase/glycogen phosphorylase"/>
    <property type="match status" value="1"/>
</dbReference>
<name>A0AA37I0G2_XYLRU</name>
<reference evidence="2" key="1">
    <citation type="submission" date="2021-08" db="EMBL/GenBank/DDBJ databases">
        <title>Prevotella lacticifex sp. nov., isolated from rumen of cow.</title>
        <authorList>
            <person name="Shinkai T."/>
            <person name="Ikeyama N."/>
            <person name="Kumagai M."/>
            <person name="Ohmori H."/>
            <person name="Sakamoto M."/>
            <person name="Ohkuma M."/>
            <person name="Mitsumori M."/>
        </authorList>
    </citation>
    <scope>NUCLEOTIDE SEQUENCE</scope>
    <source>
        <strain evidence="2">JCM 8259</strain>
    </source>
</reference>
<dbReference type="Gene3D" id="3.40.50.2000">
    <property type="entry name" value="Glycogen Phosphorylase B"/>
    <property type="match status" value="2"/>
</dbReference>
<dbReference type="InterPro" id="IPR050194">
    <property type="entry name" value="Glycosyltransferase_grp1"/>
</dbReference>
<keyword evidence="2" id="KW-0808">Transferase</keyword>
<dbReference type="PANTHER" id="PTHR45947:SF3">
    <property type="entry name" value="SULFOQUINOVOSYL TRANSFERASE SQD2"/>
    <property type="match status" value="1"/>
</dbReference>
<evidence type="ECO:0000259" key="1">
    <source>
        <dbReference type="Pfam" id="PF00534"/>
    </source>
</evidence>
<proteinExistence type="predicted"/>
<evidence type="ECO:0000313" key="2">
    <source>
        <dbReference type="EMBL" id="GJG32857.1"/>
    </source>
</evidence>
<organism evidence="2 3">
    <name type="scientific">Xylanibacter ruminicola</name>
    <name type="common">Prevotella ruminicola</name>
    <dbReference type="NCBI Taxonomy" id="839"/>
    <lineage>
        <taxon>Bacteria</taxon>
        <taxon>Pseudomonadati</taxon>
        <taxon>Bacteroidota</taxon>
        <taxon>Bacteroidia</taxon>
        <taxon>Bacteroidales</taxon>
        <taxon>Prevotellaceae</taxon>
        <taxon>Xylanibacter</taxon>
    </lineage>
</organism>
<dbReference type="Pfam" id="PF00534">
    <property type="entry name" value="Glycos_transf_1"/>
    <property type="match status" value="1"/>
</dbReference>
<gene>
    <name evidence="2" type="primary">rfaG_1</name>
    <name evidence="2" type="ORF">PRMUPPPA20_09660</name>
</gene>
<evidence type="ECO:0000313" key="3">
    <source>
        <dbReference type="Proteomes" id="UP000887097"/>
    </source>
</evidence>
<protein>
    <submittedName>
        <fullName evidence="2">Glycosyl transferase family 1</fullName>
    </submittedName>
</protein>
<dbReference type="OMA" id="IGHVGRF"/>
<dbReference type="GO" id="GO:0016757">
    <property type="term" value="F:glycosyltransferase activity"/>
    <property type="evidence" value="ECO:0007669"/>
    <property type="project" value="InterPro"/>
</dbReference>
<comment type="caution">
    <text evidence="2">The sequence shown here is derived from an EMBL/GenBank/DDBJ whole genome shotgun (WGS) entry which is preliminary data.</text>
</comment>
<dbReference type="EMBL" id="BPTT01000001">
    <property type="protein sequence ID" value="GJG32857.1"/>
    <property type="molecule type" value="Genomic_DNA"/>
</dbReference>